<dbReference type="GeneID" id="54423438"/>
<protein>
    <submittedName>
        <fullName evidence="1 3">Uncharacterized protein</fullName>
    </submittedName>
</protein>
<reference evidence="1 3" key="1">
    <citation type="submission" date="2020-01" db="EMBL/GenBank/DDBJ databases">
        <authorList>
            <consortium name="DOE Joint Genome Institute"/>
            <person name="Haridas S."/>
            <person name="Albert R."/>
            <person name="Binder M."/>
            <person name="Bloem J."/>
            <person name="Labutti K."/>
            <person name="Salamov A."/>
            <person name="Andreopoulos B."/>
            <person name="Baker S.E."/>
            <person name="Barry K."/>
            <person name="Bills G."/>
            <person name="Bluhm B.H."/>
            <person name="Cannon C."/>
            <person name="Castanera R."/>
            <person name="Culley D.E."/>
            <person name="Daum C."/>
            <person name="Ezra D."/>
            <person name="Gonzalez J.B."/>
            <person name="Henrissat B."/>
            <person name="Kuo A."/>
            <person name="Liang C."/>
            <person name="Lipzen A."/>
            <person name="Lutzoni F."/>
            <person name="Magnuson J."/>
            <person name="Mondo S."/>
            <person name="Nolan M."/>
            <person name="Ohm R."/>
            <person name="Pangilinan J."/>
            <person name="Park H.-J."/>
            <person name="Ramirez L."/>
            <person name="Alfaro M."/>
            <person name="Sun H."/>
            <person name="Tritt A."/>
            <person name="Yoshinaga Y."/>
            <person name="Zwiers L.-H."/>
            <person name="Turgeon B.G."/>
            <person name="Goodwin S.B."/>
            <person name="Spatafora J.W."/>
            <person name="Crous P.W."/>
            <person name="Grigoriev I.V."/>
        </authorList>
    </citation>
    <scope>NUCLEOTIDE SEQUENCE</scope>
    <source>
        <strain evidence="1 3">CBS 781.70</strain>
    </source>
</reference>
<evidence type="ECO:0000313" key="3">
    <source>
        <dbReference type="RefSeq" id="XP_033534061.1"/>
    </source>
</evidence>
<proteinExistence type="predicted"/>
<dbReference type="RefSeq" id="XP_033534061.1">
    <property type="nucleotide sequence ID" value="XM_033682868.1"/>
</dbReference>
<gene>
    <name evidence="1 3" type="ORF">P152DRAFT_514547</name>
</gene>
<name>A0A6G1G3D5_9PEZI</name>
<organism evidence="1">
    <name type="scientific">Eremomyces bilateralis CBS 781.70</name>
    <dbReference type="NCBI Taxonomy" id="1392243"/>
    <lineage>
        <taxon>Eukaryota</taxon>
        <taxon>Fungi</taxon>
        <taxon>Dikarya</taxon>
        <taxon>Ascomycota</taxon>
        <taxon>Pezizomycotina</taxon>
        <taxon>Dothideomycetes</taxon>
        <taxon>Dothideomycetes incertae sedis</taxon>
        <taxon>Eremomycetales</taxon>
        <taxon>Eremomycetaceae</taxon>
        <taxon>Eremomyces</taxon>
    </lineage>
</organism>
<reference evidence="3" key="2">
    <citation type="submission" date="2020-04" db="EMBL/GenBank/DDBJ databases">
        <authorList>
            <consortium name="NCBI Genome Project"/>
        </authorList>
    </citation>
    <scope>NUCLEOTIDE SEQUENCE</scope>
    <source>
        <strain evidence="3">CBS 781.70</strain>
    </source>
</reference>
<keyword evidence="2" id="KW-1185">Reference proteome</keyword>
<dbReference type="AlphaFoldDB" id="A0A6G1G3D5"/>
<dbReference type="Proteomes" id="UP000504638">
    <property type="component" value="Unplaced"/>
</dbReference>
<dbReference type="EMBL" id="ML975158">
    <property type="protein sequence ID" value="KAF1812430.1"/>
    <property type="molecule type" value="Genomic_DNA"/>
</dbReference>
<sequence length="190" mass="21235">MNKGHIRIHLFISELYTDYRKLAMWGTMAQSGAAKCQADEFPMGNLLEGQNLNYQVVRLVNGAANGRQGNDWQQWKEAYYYPCSVYRPSCGHTDALPVTWEFGTFGLGDPRAAAPSYGKHFIRKYGFDSQTPYSYCFPTCSMVSALPSLFTAVTTSSITLKTTASALYTMIQCSFPHITGQCIITKPHKL</sequence>
<evidence type="ECO:0000313" key="2">
    <source>
        <dbReference type="Proteomes" id="UP000504638"/>
    </source>
</evidence>
<accession>A0A6G1G3D5</accession>
<reference evidence="3" key="3">
    <citation type="submission" date="2025-04" db="UniProtKB">
        <authorList>
            <consortium name="RefSeq"/>
        </authorList>
    </citation>
    <scope>IDENTIFICATION</scope>
    <source>
        <strain evidence="3">CBS 781.70</strain>
    </source>
</reference>
<evidence type="ECO:0000313" key="1">
    <source>
        <dbReference type="EMBL" id="KAF1812430.1"/>
    </source>
</evidence>
<dbReference type="OrthoDB" id="73875at2759"/>